<dbReference type="GO" id="GO:0005975">
    <property type="term" value="P:carbohydrate metabolic process"/>
    <property type="evidence" value="ECO:0007669"/>
    <property type="project" value="InterPro"/>
</dbReference>
<dbReference type="eggNOG" id="COG0726">
    <property type="taxonomic scope" value="Bacteria"/>
</dbReference>
<dbReference type="HOGENOM" id="CLU_073819_1_0_5"/>
<dbReference type="Gene3D" id="3.20.20.370">
    <property type="entry name" value="Glycoside hydrolase/deacetylase"/>
    <property type="match status" value="1"/>
</dbReference>
<evidence type="ECO:0000313" key="1">
    <source>
        <dbReference type="EMBL" id="AEI92316.1"/>
    </source>
</evidence>
<dbReference type="KEGG" id="rli:RLO149_c002860"/>
<sequence length="253" mass="27921">MQVDWTPLRRELARHRARGMALHFWWRDDDATKPTAALDQLETTADALNVPVHLAIIPALAEASLAQHAKRSDHLVPIVHGWQHKNHAPSGQKKAEFGAMRSGAIAELQRGLDQMRQLFGTGMVPVFVPPWNRINPSYLAPLADAGYAGLSTFTPRQTVCAADGLMQINTHIDPIDWRDTRGLKDPATLVAQTVEVLAARADGQSDSSEPLGYLTHHLVHTADVWDFTQQFVSELLDGGALPQPIAPLLEKHR</sequence>
<gene>
    <name evidence="1" type="ordered locus">RLO149_c002860</name>
</gene>
<protein>
    <submittedName>
        <fullName evidence="1">Polysaccharide deacetylase-like protein</fullName>
    </submittedName>
</protein>
<evidence type="ECO:0000313" key="2">
    <source>
        <dbReference type="Proteomes" id="UP000001353"/>
    </source>
</evidence>
<dbReference type="AlphaFoldDB" id="F7ZGL6"/>
<organism evidence="1 2">
    <name type="scientific">Roseobacter litoralis (strain ATCC 49566 / DSM 6996 / JCM 21268 / NBRC 15278 / OCh 149)</name>
    <dbReference type="NCBI Taxonomy" id="391595"/>
    <lineage>
        <taxon>Bacteria</taxon>
        <taxon>Pseudomonadati</taxon>
        <taxon>Pseudomonadota</taxon>
        <taxon>Alphaproteobacteria</taxon>
        <taxon>Rhodobacterales</taxon>
        <taxon>Roseobacteraceae</taxon>
        <taxon>Roseobacter</taxon>
    </lineage>
</organism>
<dbReference type="InterPro" id="IPR011330">
    <property type="entry name" value="Glyco_hydro/deAcase_b/a-brl"/>
</dbReference>
<dbReference type="RefSeq" id="WP_013960259.1">
    <property type="nucleotide sequence ID" value="NC_015730.1"/>
</dbReference>
<reference evidence="1 2" key="1">
    <citation type="journal article" date="2011" name="BMC Genomics">
        <title>Comparative genome analysis and genome-guided physiological analysis of Roseobacter litoralis.</title>
        <authorList>
            <person name="Kalhoefer D."/>
            <person name="Thole S."/>
            <person name="Voget S."/>
            <person name="Lehmann R."/>
            <person name="Liesegang H."/>
            <person name="Wollher A."/>
            <person name="Daniel R."/>
            <person name="Simon M."/>
            <person name="Brinkhoff T."/>
        </authorList>
    </citation>
    <scope>NUCLEOTIDE SEQUENCE [LARGE SCALE GENOMIC DNA]</scope>
    <source>
        <strain evidence="2">ATCC 49566 / DSM 6996 / JCM 21268 / NBRC 15278 / OCh 149</strain>
    </source>
</reference>
<dbReference type="Proteomes" id="UP000001353">
    <property type="component" value="Chromosome"/>
</dbReference>
<dbReference type="CDD" id="cd10928">
    <property type="entry name" value="CE4_u4"/>
    <property type="match status" value="1"/>
</dbReference>
<dbReference type="InterPro" id="IPR049591">
    <property type="entry name" value="CE4_u4-like"/>
</dbReference>
<dbReference type="SUPFAM" id="SSF88713">
    <property type="entry name" value="Glycoside hydrolase/deacetylase"/>
    <property type="match status" value="1"/>
</dbReference>
<dbReference type="STRING" id="391595.RLO149_c002860"/>
<dbReference type="EMBL" id="CP002623">
    <property type="protein sequence ID" value="AEI92316.1"/>
    <property type="molecule type" value="Genomic_DNA"/>
</dbReference>
<proteinExistence type="predicted"/>
<keyword evidence="2" id="KW-1185">Reference proteome</keyword>
<accession>F7ZGL6</accession>
<name>F7ZGL6_ROSLO</name>